<dbReference type="GeneID" id="81625136"/>
<feature type="region of interest" description="Disordered" evidence="1">
    <location>
        <begin position="60"/>
        <end position="80"/>
    </location>
</feature>
<keyword evidence="3" id="KW-1185">Reference proteome</keyword>
<reference evidence="2" key="2">
    <citation type="journal article" date="2023" name="IMA Fungus">
        <title>Comparative genomic study of the Penicillium genus elucidates a diverse pangenome and 15 lateral gene transfer events.</title>
        <authorList>
            <person name="Petersen C."/>
            <person name="Sorensen T."/>
            <person name="Nielsen M.R."/>
            <person name="Sondergaard T.E."/>
            <person name="Sorensen J.L."/>
            <person name="Fitzpatrick D.A."/>
            <person name="Frisvad J.C."/>
            <person name="Nielsen K.L."/>
        </authorList>
    </citation>
    <scope>NUCLEOTIDE SEQUENCE</scope>
    <source>
        <strain evidence="2">IBT 30728</strain>
    </source>
</reference>
<dbReference type="AlphaFoldDB" id="A0A9X0BUU7"/>
<evidence type="ECO:0000313" key="2">
    <source>
        <dbReference type="EMBL" id="KAJ5485297.1"/>
    </source>
</evidence>
<dbReference type="Proteomes" id="UP001148312">
    <property type="component" value="Unassembled WGS sequence"/>
</dbReference>
<dbReference type="RefSeq" id="XP_056790081.1">
    <property type="nucleotide sequence ID" value="XM_056934887.1"/>
</dbReference>
<accession>A0A9X0BUU7</accession>
<sequence>MEQSSCYRRIAHQAKKLFYGDTLDFQRFDRKITTDMDNPVQSANFIQGLQRTPQVLHAGPTNLKPGFLAASSPTPDQWQGTATMKTRPLVQIQSIRVQSGLDQNQ</sequence>
<proteinExistence type="predicted"/>
<protein>
    <submittedName>
        <fullName evidence="2">Uncharacterized protein</fullName>
    </submittedName>
</protein>
<gene>
    <name evidence="2" type="ORF">N7539_005285</name>
</gene>
<dbReference type="EMBL" id="JAPWDQ010000005">
    <property type="protein sequence ID" value="KAJ5485297.1"/>
    <property type="molecule type" value="Genomic_DNA"/>
</dbReference>
<comment type="caution">
    <text evidence="2">The sequence shown here is derived from an EMBL/GenBank/DDBJ whole genome shotgun (WGS) entry which is preliminary data.</text>
</comment>
<organism evidence="2 3">
    <name type="scientific">Penicillium diatomitis</name>
    <dbReference type="NCBI Taxonomy" id="2819901"/>
    <lineage>
        <taxon>Eukaryota</taxon>
        <taxon>Fungi</taxon>
        <taxon>Dikarya</taxon>
        <taxon>Ascomycota</taxon>
        <taxon>Pezizomycotina</taxon>
        <taxon>Eurotiomycetes</taxon>
        <taxon>Eurotiomycetidae</taxon>
        <taxon>Eurotiales</taxon>
        <taxon>Aspergillaceae</taxon>
        <taxon>Penicillium</taxon>
    </lineage>
</organism>
<reference evidence="2" key="1">
    <citation type="submission" date="2022-12" db="EMBL/GenBank/DDBJ databases">
        <authorList>
            <person name="Petersen C."/>
        </authorList>
    </citation>
    <scope>NUCLEOTIDE SEQUENCE</scope>
    <source>
        <strain evidence="2">IBT 30728</strain>
    </source>
</reference>
<name>A0A9X0BUU7_9EURO</name>
<evidence type="ECO:0000313" key="3">
    <source>
        <dbReference type="Proteomes" id="UP001148312"/>
    </source>
</evidence>
<evidence type="ECO:0000256" key="1">
    <source>
        <dbReference type="SAM" id="MobiDB-lite"/>
    </source>
</evidence>
<feature type="compositionally biased region" description="Polar residues" evidence="1">
    <location>
        <begin position="71"/>
        <end position="80"/>
    </location>
</feature>